<evidence type="ECO:0000256" key="1">
    <source>
        <dbReference type="SAM" id="Phobius"/>
    </source>
</evidence>
<comment type="caution">
    <text evidence="2">The sequence shown here is derived from an EMBL/GenBank/DDBJ whole genome shotgun (WGS) entry which is preliminary data.</text>
</comment>
<dbReference type="EMBL" id="CATKSN020000122">
    <property type="protein sequence ID" value="CAI9149088.1"/>
    <property type="molecule type" value="Genomic_DNA"/>
</dbReference>
<feature type="transmembrane region" description="Helical" evidence="1">
    <location>
        <begin position="48"/>
        <end position="65"/>
    </location>
</feature>
<sequence>MSAYVYRGVHARAVVLAVYGPRPPIGLHILQMYGTNGLLRTFRARRPSLLICRIYYVYISLPYWRDYTFVYADCESPQYQQQSSYVGLLLLLPLLSLPLPLLLLLLLVMRRLHVPNTDGYPSMELYVLGGDIML</sequence>
<keyword evidence="1" id="KW-0812">Transmembrane</keyword>
<reference evidence="2" key="1">
    <citation type="submission" date="2023-04" db="EMBL/GenBank/DDBJ databases">
        <authorList>
            <consortium name="ELIXIR-Norway"/>
        </authorList>
    </citation>
    <scope>NUCLEOTIDE SEQUENCE [LARGE SCALE GENOMIC DNA]</scope>
</reference>
<gene>
    <name evidence="2" type="ORF">MRATA1EN1_LOCUS30706</name>
</gene>
<organism evidence="2 3">
    <name type="scientific">Rangifer tarandus platyrhynchus</name>
    <name type="common">Svalbard reindeer</name>
    <dbReference type="NCBI Taxonomy" id="3082113"/>
    <lineage>
        <taxon>Eukaryota</taxon>
        <taxon>Metazoa</taxon>
        <taxon>Chordata</taxon>
        <taxon>Craniata</taxon>
        <taxon>Vertebrata</taxon>
        <taxon>Euteleostomi</taxon>
        <taxon>Mammalia</taxon>
        <taxon>Eutheria</taxon>
        <taxon>Laurasiatheria</taxon>
        <taxon>Artiodactyla</taxon>
        <taxon>Ruminantia</taxon>
        <taxon>Pecora</taxon>
        <taxon>Cervidae</taxon>
        <taxon>Odocoileinae</taxon>
        <taxon>Rangifer</taxon>
    </lineage>
</organism>
<keyword evidence="1" id="KW-0472">Membrane</keyword>
<feature type="transmembrane region" description="Helical" evidence="1">
    <location>
        <begin position="85"/>
        <end position="108"/>
    </location>
</feature>
<keyword evidence="1" id="KW-1133">Transmembrane helix</keyword>
<accession>A0ABN8XLL7</accession>
<keyword evidence="3" id="KW-1185">Reference proteome</keyword>
<proteinExistence type="predicted"/>
<protein>
    <submittedName>
        <fullName evidence="2">Uncharacterized protein</fullName>
    </submittedName>
</protein>
<name>A0ABN8XLL7_RANTA</name>
<evidence type="ECO:0000313" key="2">
    <source>
        <dbReference type="EMBL" id="CAI9149088.1"/>
    </source>
</evidence>
<evidence type="ECO:0000313" key="3">
    <source>
        <dbReference type="Proteomes" id="UP001176941"/>
    </source>
</evidence>
<dbReference type="Proteomes" id="UP001176941">
    <property type="component" value="Unassembled WGS sequence"/>
</dbReference>